<reference evidence="2 3" key="1">
    <citation type="submission" date="2021-12" db="EMBL/GenBank/DDBJ databases">
        <title>Discovery of the Pendulisporaceae a myxobacterial family with distinct sporulation behavior and unique specialized metabolism.</title>
        <authorList>
            <person name="Garcia R."/>
            <person name="Popoff A."/>
            <person name="Bader C.D."/>
            <person name="Loehr J."/>
            <person name="Walesch S."/>
            <person name="Walt C."/>
            <person name="Boldt J."/>
            <person name="Bunk B."/>
            <person name="Haeckl F.J.F.P.J."/>
            <person name="Gunesch A.P."/>
            <person name="Birkelbach J."/>
            <person name="Nuebel U."/>
            <person name="Pietschmann T."/>
            <person name="Bach T."/>
            <person name="Mueller R."/>
        </authorList>
    </citation>
    <scope>NUCLEOTIDE SEQUENCE [LARGE SCALE GENOMIC DNA]</scope>
    <source>
        <strain evidence="2 3">MSr12523</strain>
    </source>
</reference>
<dbReference type="Gene3D" id="2.40.128.110">
    <property type="entry name" value="Lipid/polyisoprenoid-binding, YceI-like"/>
    <property type="match status" value="1"/>
</dbReference>
<dbReference type="SUPFAM" id="SSF101874">
    <property type="entry name" value="YceI-like"/>
    <property type="match status" value="1"/>
</dbReference>
<dbReference type="Proteomes" id="UP001379533">
    <property type="component" value="Chromosome"/>
</dbReference>
<dbReference type="RefSeq" id="WP_394845273.1">
    <property type="nucleotide sequence ID" value="NZ_CP089982.1"/>
</dbReference>
<name>A0ABZ2K7J4_9BACT</name>
<gene>
    <name evidence="2" type="ORF">LZC95_50625</name>
</gene>
<proteinExistence type="predicted"/>
<dbReference type="InterPro" id="IPR036761">
    <property type="entry name" value="TTHA0802/YceI-like_sf"/>
</dbReference>
<dbReference type="EMBL" id="CP089982">
    <property type="protein sequence ID" value="WXA94662.1"/>
    <property type="molecule type" value="Genomic_DNA"/>
</dbReference>
<keyword evidence="3" id="KW-1185">Reference proteome</keyword>
<evidence type="ECO:0000259" key="1">
    <source>
        <dbReference type="SMART" id="SM00867"/>
    </source>
</evidence>
<feature type="domain" description="Lipid/polyisoprenoid-binding YceI-like" evidence="1">
    <location>
        <begin position="50"/>
        <end position="210"/>
    </location>
</feature>
<evidence type="ECO:0000313" key="2">
    <source>
        <dbReference type="EMBL" id="WXA94662.1"/>
    </source>
</evidence>
<dbReference type="InterPro" id="IPR007372">
    <property type="entry name" value="Lipid/polyisoprenoid-bd_YceI"/>
</dbReference>
<dbReference type="PANTHER" id="PTHR34406">
    <property type="entry name" value="PROTEIN YCEI"/>
    <property type="match status" value="1"/>
</dbReference>
<sequence>MKLRFIATALVSVALATGCDNDPGKNKAKAHVSAPAEVQQATTGAATKLAFSSTDGSVFSFVGAKVTGKQEGSFGKFSGTVDLIDGNPEKSKVDAEVDVGSLSTDAEGLTHHLKTPDFFDVAKFPTAHFTSTAIRAGGEKGATHTITGNLELHGVTKSISFPATIKVTGEQLDADAEFAIDRKDFGIVYPGKSDDLIKDEVLLKLAIRAKAKKAA</sequence>
<protein>
    <submittedName>
        <fullName evidence="2">YceI family protein</fullName>
    </submittedName>
</protein>
<evidence type="ECO:0000313" key="3">
    <source>
        <dbReference type="Proteomes" id="UP001379533"/>
    </source>
</evidence>
<organism evidence="2 3">
    <name type="scientific">Pendulispora brunnea</name>
    <dbReference type="NCBI Taxonomy" id="2905690"/>
    <lineage>
        <taxon>Bacteria</taxon>
        <taxon>Pseudomonadati</taxon>
        <taxon>Myxococcota</taxon>
        <taxon>Myxococcia</taxon>
        <taxon>Myxococcales</taxon>
        <taxon>Sorangiineae</taxon>
        <taxon>Pendulisporaceae</taxon>
        <taxon>Pendulispora</taxon>
    </lineage>
</organism>
<dbReference type="SMART" id="SM00867">
    <property type="entry name" value="YceI"/>
    <property type="match status" value="1"/>
</dbReference>
<dbReference type="PANTHER" id="PTHR34406:SF1">
    <property type="entry name" value="PROTEIN YCEI"/>
    <property type="match status" value="1"/>
</dbReference>
<dbReference type="PROSITE" id="PS51257">
    <property type="entry name" value="PROKAR_LIPOPROTEIN"/>
    <property type="match status" value="1"/>
</dbReference>
<dbReference type="Pfam" id="PF04264">
    <property type="entry name" value="YceI"/>
    <property type="match status" value="1"/>
</dbReference>
<accession>A0ABZ2K7J4</accession>